<dbReference type="OrthoDB" id="9135667at2"/>
<feature type="transmembrane region" description="Helical" evidence="1">
    <location>
        <begin position="148"/>
        <end position="172"/>
    </location>
</feature>
<dbReference type="InterPro" id="IPR026467">
    <property type="entry name" value="Ser/Gly_Cys_C_dom"/>
</dbReference>
<keyword evidence="1" id="KW-0812">Transmembrane</keyword>
<dbReference type="RefSeq" id="WP_091006207.1">
    <property type="nucleotide sequence ID" value="NZ_CP041743.1"/>
</dbReference>
<keyword evidence="1" id="KW-0472">Membrane</keyword>
<feature type="transmembrane region" description="Helical" evidence="1">
    <location>
        <begin position="6"/>
        <end position="25"/>
    </location>
</feature>
<dbReference type="EMBL" id="FOQU01000001">
    <property type="protein sequence ID" value="SFH80922.1"/>
    <property type="molecule type" value="Genomic_DNA"/>
</dbReference>
<name>A0A1I3D2I3_9BURK</name>
<protein>
    <submittedName>
        <fullName evidence="2">TIGR04222 domain-containing protein</fullName>
    </submittedName>
</protein>
<evidence type="ECO:0000313" key="3">
    <source>
        <dbReference type="Proteomes" id="UP000199548"/>
    </source>
</evidence>
<dbReference type="STRING" id="420953.SAMN05192543_10176"/>
<accession>A0A1I3D2I3</accession>
<sequence length="281" mass="30799">MLDSTAVWLTYGSAFALVLFMTLVWRAVHERRVWRVGSTMKIERISAYKMALISGGGSRVALTGVVRLIGRKILVPGVAGVLTANRTSDDELDEVERHVVDAAKTPSMLKELLIRLESLLKQKKVIAQMRGELIAVGYMRAFWSRTWWMHYLANMLPFALLLAAEACGVAYLGRSMTTETGGVAGLATAADAQDLLQEFIGWSFLAMLVVALPGRVTPLGRYIVWSATQHHPDFKTARADRGDAIDIKMLGQSVALYGQDALAGSDMAWIPALMAQTNNSD</sequence>
<dbReference type="NCBIfam" id="TIGR04222">
    <property type="entry name" value="near_uncomplex"/>
    <property type="match status" value="1"/>
</dbReference>
<keyword evidence="3" id="KW-1185">Reference proteome</keyword>
<evidence type="ECO:0000313" key="2">
    <source>
        <dbReference type="EMBL" id="SFH80922.1"/>
    </source>
</evidence>
<reference evidence="2 3" key="1">
    <citation type="submission" date="2016-10" db="EMBL/GenBank/DDBJ databases">
        <authorList>
            <person name="de Groot N.N."/>
        </authorList>
    </citation>
    <scope>NUCLEOTIDE SEQUENCE [LARGE SCALE GENOMIC DNA]</scope>
    <source>
        <strain evidence="2 3">LMG 23650</strain>
    </source>
</reference>
<dbReference type="Proteomes" id="UP000199548">
    <property type="component" value="Unassembled WGS sequence"/>
</dbReference>
<feature type="transmembrane region" description="Helical" evidence="1">
    <location>
        <begin position="199"/>
        <end position="216"/>
    </location>
</feature>
<evidence type="ECO:0000256" key="1">
    <source>
        <dbReference type="SAM" id="Phobius"/>
    </source>
</evidence>
<keyword evidence="1" id="KW-1133">Transmembrane helix</keyword>
<gene>
    <name evidence="2" type="ORF">SAMN05192543_10176</name>
</gene>
<organism evidence="2 3">
    <name type="scientific">Paraburkholderia megapolitana</name>
    <dbReference type="NCBI Taxonomy" id="420953"/>
    <lineage>
        <taxon>Bacteria</taxon>
        <taxon>Pseudomonadati</taxon>
        <taxon>Pseudomonadota</taxon>
        <taxon>Betaproteobacteria</taxon>
        <taxon>Burkholderiales</taxon>
        <taxon>Burkholderiaceae</taxon>
        <taxon>Paraburkholderia</taxon>
    </lineage>
</organism>
<dbReference type="AlphaFoldDB" id="A0A1I3D2I3"/>
<proteinExistence type="predicted"/>